<evidence type="ECO:0000313" key="10">
    <source>
        <dbReference type="EMBL" id="AEO69279.1"/>
    </source>
</evidence>
<keyword evidence="11" id="KW-1185">Reference proteome</keyword>
<comment type="similarity">
    <text evidence="7">Belongs to the peptidase C12 family.</text>
</comment>
<dbReference type="HOGENOM" id="CLU_1614889_0_0_1"/>
<evidence type="ECO:0000256" key="6">
    <source>
        <dbReference type="ARBA" id="ARBA00022807"/>
    </source>
</evidence>
<evidence type="ECO:0000256" key="2">
    <source>
        <dbReference type="ARBA" id="ARBA00012759"/>
    </source>
</evidence>
<feature type="domain" description="UCH catalytic" evidence="9">
    <location>
        <begin position="1"/>
        <end position="165"/>
    </location>
</feature>
<dbReference type="InterPro" id="IPR001578">
    <property type="entry name" value="Peptidase_C12_UCH"/>
</dbReference>
<comment type="caution">
    <text evidence="7">Lacks conserved residue(s) required for the propagation of feature annotation.</text>
</comment>
<dbReference type="Proteomes" id="UP000008181">
    <property type="component" value="Chromosome 4"/>
</dbReference>
<dbReference type="EC" id="3.4.19.12" evidence="2"/>
<proteinExistence type="inferred from homology"/>
<keyword evidence="4" id="KW-0833">Ubl conjugation pathway</keyword>
<feature type="chain" id="PRO_5003437113" description="ubiquitinyl hydrolase 1" evidence="8">
    <location>
        <begin position="19"/>
        <end position="165"/>
    </location>
</feature>
<feature type="signal peptide" evidence="8">
    <location>
        <begin position="1"/>
        <end position="18"/>
    </location>
</feature>
<dbReference type="OrthoDB" id="427186at2759"/>
<dbReference type="GO" id="GO:0006511">
    <property type="term" value="P:ubiquitin-dependent protein catabolic process"/>
    <property type="evidence" value="ECO:0007669"/>
    <property type="project" value="InterPro"/>
</dbReference>
<evidence type="ECO:0000256" key="4">
    <source>
        <dbReference type="ARBA" id="ARBA00022786"/>
    </source>
</evidence>
<dbReference type="InterPro" id="IPR036959">
    <property type="entry name" value="Peptidase_C12_UCH_sf"/>
</dbReference>
<evidence type="ECO:0000259" key="9">
    <source>
        <dbReference type="PROSITE" id="PS52048"/>
    </source>
</evidence>
<keyword evidence="5" id="KW-0378">Hydrolase</keyword>
<gene>
    <name evidence="10" type="ORF">THITE_2053585</name>
</gene>
<name>G2RBV8_THETT</name>
<dbReference type="PROSITE" id="PS52048">
    <property type="entry name" value="UCH_DOMAIN"/>
    <property type="match status" value="1"/>
</dbReference>
<accession>G2RBV8</accession>
<dbReference type="Gene3D" id="3.40.532.10">
    <property type="entry name" value="Peptidase C12, ubiquitin carboxyl-terminal hydrolase"/>
    <property type="match status" value="1"/>
</dbReference>
<evidence type="ECO:0000256" key="1">
    <source>
        <dbReference type="ARBA" id="ARBA00000707"/>
    </source>
</evidence>
<dbReference type="InterPro" id="IPR038765">
    <property type="entry name" value="Papain-like_cys_pep_sf"/>
</dbReference>
<evidence type="ECO:0000313" key="11">
    <source>
        <dbReference type="Proteomes" id="UP000008181"/>
    </source>
</evidence>
<protein>
    <recommendedName>
        <fullName evidence="2">ubiquitinyl hydrolase 1</fullName>
        <ecNumber evidence="2">3.4.19.12</ecNumber>
    </recommendedName>
</protein>
<evidence type="ECO:0000256" key="5">
    <source>
        <dbReference type="ARBA" id="ARBA00022801"/>
    </source>
</evidence>
<sequence length="165" mass="18411">LFPCPILALVLVMPTADGYERRKAVEDTMYEESGLYKNIVWHKQTINNARSLYAILRALSNGIQTGLISGGLFKLEEAYTKVSSQDTSRVPDNAEDEVDFHYVGSAKSQNTRRVPELDDDRRGPTDKGLVLGLEEHVLAPGGVNVIRRDKNVSTSWVSCLRRICC</sequence>
<keyword evidence="6" id="KW-0788">Thiol protease</keyword>
<dbReference type="Pfam" id="PF01088">
    <property type="entry name" value="Peptidase_C12"/>
    <property type="match status" value="1"/>
</dbReference>
<keyword evidence="8" id="KW-0732">Signal</keyword>
<dbReference type="KEGG" id="ttt:THITE_2053585"/>
<organism evidence="10 11">
    <name type="scientific">Thermothielavioides terrestris (strain ATCC 38088 / NRRL 8126)</name>
    <name type="common">Thielavia terrestris</name>
    <dbReference type="NCBI Taxonomy" id="578455"/>
    <lineage>
        <taxon>Eukaryota</taxon>
        <taxon>Fungi</taxon>
        <taxon>Dikarya</taxon>
        <taxon>Ascomycota</taxon>
        <taxon>Pezizomycotina</taxon>
        <taxon>Sordariomycetes</taxon>
        <taxon>Sordariomycetidae</taxon>
        <taxon>Sordariales</taxon>
        <taxon>Chaetomiaceae</taxon>
        <taxon>Thermothielavioides</taxon>
        <taxon>Thermothielavioides terrestris</taxon>
    </lineage>
</organism>
<evidence type="ECO:0000256" key="8">
    <source>
        <dbReference type="SAM" id="SignalP"/>
    </source>
</evidence>
<feature type="non-terminal residue" evidence="10">
    <location>
        <position position="1"/>
    </location>
</feature>
<dbReference type="GO" id="GO:0004843">
    <property type="term" value="F:cysteine-type deubiquitinase activity"/>
    <property type="evidence" value="ECO:0007669"/>
    <property type="project" value="UniProtKB-EC"/>
</dbReference>
<evidence type="ECO:0000256" key="3">
    <source>
        <dbReference type="ARBA" id="ARBA00022670"/>
    </source>
</evidence>
<keyword evidence="3" id="KW-0645">Protease</keyword>
<dbReference type="STRING" id="578455.G2RBV8"/>
<reference evidence="10 11" key="1">
    <citation type="journal article" date="2011" name="Nat. Biotechnol.">
        <title>Comparative genomic analysis of the thermophilic biomass-degrading fungi Myceliophthora thermophila and Thielavia terrestris.</title>
        <authorList>
            <person name="Berka R.M."/>
            <person name="Grigoriev I.V."/>
            <person name="Otillar R."/>
            <person name="Salamov A."/>
            <person name="Grimwood J."/>
            <person name="Reid I."/>
            <person name="Ishmael N."/>
            <person name="John T."/>
            <person name="Darmond C."/>
            <person name="Moisan M.-C."/>
            <person name="Henrissat B."/>
            <person name="Coutinho P.M."/>
            <person name="Lombard V."/>
            <person name="Natvig D.O."/>
            <person name="Lindquist E."/>
            <person name="Schmutz J."/>
            <person name="Lucas S."/>
            <person name="Harris P."/>
            <person name="Powlowski J."/>
            <person name="Bellemare A."/>
            <person name="Taylor D."/>
            <person name="Butler G."/>
            <person name="de Vries R.P."/>
            <person name="Allijn I.E."/>
            <person name="van den Brink J."/>
            <person name="Ushinsky S."/>
            <person name="Storms R."/>
            <person name="Powell A.J."/>
            <person name="Paulsen I.T."/>
            <person name="Elbourne L.D.H."/>
            <person name="Baker S.E."/>
            <person name="Magnuson J."/>
            <person name="LaBoissiere S."/>
            <person name="Clutterbuck A.J."/>
            <person name="Martinez D."/>
            <person name="Wogulis M."/>
            <person name="de Leon A.L."/>
            <person name="Rey M.W."/>
            <person name="Tsang A."/>
        </authorList>
    </citation>
    <scope>NUCLEOTIDE SEQUENCE [LARGE SCALE GENOMIC DNA]</scope>
    <source>
        <strain evidence="11">ATCC 38088 / NRRL 8126</strain>
    </source>
</reference>
<comment type="catalytic activity">
    <reaction evidence="1">
        <text>Thiol-dependent hydrolysis of ester, thioester, amide, peptide and isopeptide bonds formed by the C-terminal Gly of ubiquitin (a 76-residue protein attached to proteins as an intracellular targeting signal).</text>
        <dbReference type="EC" id="3.4.19.12"/>
    </reaction>
</comment>
<evidence type="ECO:0000256" key="7">
    <source>
        <dbReference type="PROSITE-ProRule" id="PRU01393"/>
    </source>
</evidence>
<dbReference type="SUPFAM" id="SSF54001">
    <property type="entry name" value="Cysteine proteinases"/>
    <property type="match status" value="1"/>
</dbReference>
<dbReference type="RefSeq" id="XP_003655615.1">
    <property type="nucleotide sequence ID" value="XM_003655567.1"/>
</dbReference>
<dbReference type="EMBL" id="CP003012">
    <property type="protein sequence ID" value="AEO69279.1"/>
    <property type="molecule type" value="Genomic_DNA"/>
</dbReference>
<dbReference type="AlphaFoldDB" id="G2RBV8"/>
<dbReference type="GeneID" id="11524425"/>